<dbReference type="PANTHER" id="PTHR48090">
    <property type="entry name" value="UNDECAPRENYL-PHOSPHATE 4-DEOXY-4-FORMAMIDO-L-ARABINOSE TRANSFERASE-RELATED"/>
    <property type="match status" value="1"/>
</dbReference>
<proteinExistence type="predicted"/>
<keyword evidence="2" id="KW-0808">Transferase</keyword>
<dbReference type="AlphaFoldDB" id="A0A6P1M864"/>
<dbReference type="SUPFAM" id="SSF53448">
    <property type="entry name" value="Nucleotide-diphospho-sugar transferases"/>
    <property type="match status" value="1"/>
</dbReference>
<keyword evidence="3" id="KW-1185">Reference proteome</keyword>
<sequence>MGTILQRKEVERVAVLIPAFREENSVAEVVIEARRYLPDVIVVDDASGDETAQRAEQAGATVIRRAINGGKGAALTEGFQYILDQGFDAVIALDADGFHDPNQIPKFLETYHRTRIPVLIGSRMAEPQKVLPVRRWSIRMMSYWLNRLMHVYVPDPPCGFRFYRCDVLPFLLETGSSLPAEFETLLHIASRRIRVGSVRITKKPHRHKSWISPFRDIIRFFKVLRNFYRKKREEAARLRAASEEDRI</sequence>
<reference evidence="2 3" key="1">
    <citation type="submission" date="2020-01" db="EMBL/GenBank/DDBJ databases">
        <title>Ponticoccus aerotolerans gen. nov., sp. nov., an anaerobic bacterium and proposal of Ponticoccusceae fam. nov., Ponticoccusles ord. nov. and Ponticoccuse classis nov. in the phylum Kiritimatiellaeota.</title>
        <authorList>
            <person name="Zhou L.Y."/>
            <person name="Du Z.J."/>
        </authorList>
    </citation>
    <scope>NUCLEOTIDE SEQUENCE [LARGE SCALE GENOMIC DNA]</scope>
    <source>
        <strain evidence="2 3">S-5007</strain>
    </source>
</reference>
<organism evidence="2 3">
    <name type="scientific">Tichowtungia aerotolerans</name>
    <dbReference type="NCBI Taxonomy" id="2697043"/>
    <lineage>
        <taxon>Bacteria</taxon>
        <taxon>Pseudomonadati</taxon>
        <taxon>Kiritimatiellota</taxon>
        <taxon>Tichowtungiia</taxon>
        <taxon>Tichowtungiales</taxon>
        <taxon>Tichowtungiaceae</taxon>
        <taxon>Tichowtungia</taxon>
    </lineage>
</organism>
<dbReference type="EMBL" id="CP047593">
    <property type="protein sequence ID" value="QHI70232.1"/>
    <property type="molecule type" value="Genomic_DNA"/>
</dbReference>
<dbReference type="InterPro" id="IPR001173">
    <property type="entry name" value="Glyco_trans_2-like"/>
</dbReference>
<dbReference type="RefSeq" id="WP_160629410.1">
    <property type="nucleotide sequence ID" value="NZ_CP047593.1"/>
</dbReference>
<protein>
    <submittedName>
        <fullName evidence="2">Glycosyltransferase</fullName>
    </submittedName>
</protein>
<name>A0A6P1M864_9BACT</name>
<dbReference type="Proteomes" id="UP000464954">
    <property type="component" value="Chromosome"/>
</dbReference>
<dbReference type="Pfam" id="PF00535">
    <property type="entry name" value="Glycos_transf_2"/>
    <property type="match status" value="1"/>
</dbReference>
<dbReference type="Gene3D" id="3.90.550.10">
    <property type="entry name" value="Spore Coat Polysaccharide Biosynthesis Protein SpsA, Chain A"/>
    <property type="match status" value="1"/>
</dbReference>
<dbReference type="KEGG" id="taer:GT409_12535"/>
<gene>
    <name evidence="2" type="ORF">GT409_12535</name>
</gene>
<evidence type="ECO:0000313" key="3">
    <source>
        <dbReference type="Proteomes" id="UP000464954"/>
    </source>
</evidence>
<dbReference type="InterPro" id="IPR029044">
    <property type="entry name" value="Nucleotide-diphossugar_trans"/>
</dbReference>
<accession>A0A6P1M864</accession>
<evidence type="ECO:0000259" key="1">
    <source>
        <dbReference type="Pfam" id="PF00535"/>
    </source>
</evidence>
<dbReference type="GO" id="GO:0016740">
    <property type="term" value="F:transferase activity"/>
    <property type="evidence" value="ECO:0007669"/>
    <property type="project" value="UniProtKB-KW"/>
</dbReference>
<evidence type="ECO:0000313" key="2">
    <source>
        <dbReference type="EMBL" id="QHI70232.1"/>
    </source>
</evidence>
<dbReference type="InterPro" id="IPR050256">
    <property type="entry name" value="Glycosyltransferase_2"/>
</dbReference>
<dbReference type="PANTHER" id="PTHR48090:SF7">
    <property type="entry name" value="RFBJ PROTEIN"/>
    <property type="match status" value="1"/>
</dbReference>
<feature type="domain" description="Glycosyltransferase 2-like" evidence="1">
    <location>
        <begin position="15"/>
        <end position="168"/>
    </location>
</feature>
<dbReference type="CDD" id="cd04179">
    <property type="entry name" value="DPM_DPG-synthase_like"/>
    <property type="match status" value="1"/>
</dbReference>